<dbReference type="InterPro" id="IPR036388">
    <property type="entry name" value="WH-like_DNA-bd_sf"/>
</dbReference>
<organism evidence="2 3">
    <name type="scientific">Acetobacter fallax</name>
    <dbReference type="NCBI Taxonomy" id="1737473"/>
    <lineage>
        <taxon>Bacteria</taxon>
        <taxon>Pseudomonadati</taxon>
        <taxon>Pseudomonadota</taxon>
        <taxon>Alphaproteobacteria</taxon>
        <taxon>Acetobacterales</taxon>
        <taxon>Acetobacteraceae</taxon>
        <taxon>Acetobacter</taxon>
    </lineage>
</organism>
<dbReference type="SUPFAM" id="SSF46689">
    <property type="entry name" value="Homeodomain-like"/>
    <property type="match status" value="1"/>
</dbReference>
<dbReference type="InterPro" id="IPR001347">
    <property type="entry name" value="SIS_dom"/>
</dbReference>
<evidence type="ECO:0000313" key="2">
    <source>
        <dbReference type="EMBL" id="NHO32337.1"/>
    </source>
</evidence>
<comment type="caution">
    <text evidence="2">The sequence shown here is derived from an EMBL/GenBank/DDBJ whole genome shotgun (WGS) entry which is preliminary data.</text>
</comment>
<dbReference type="InterPro" id="IPR047640">
    <property type="entry name" value="RpiR-like"/>
</dbReference>
<evidence type="ECO:0000259" key="1">
    <source>
        <dbReference type="PROSITE" id="PS51071"/>
    </source>
</evidence>
<dbReference type="PANTHER" id="PTHR30514:SF18">
    <property type="entry name" value="RPIR-FAMILY TRANSCRIPTIONAL REGULATOR"/>
    <property type="match status" value="1"/>
</dbReference>
<dbReference type="InterPro" id="IPR000281">
    <property type="entry name" value="HTH_RpiR"/>
</dbReference>
<dbReference type="PANTHER" id="PTHR30514">
    <property type="entry name" value="GLUCOKINASE"/>
    <property type="match status" value="1"/>
</dbReference>
<dbReference type="InterPro" id="IPR046348">
    <property type="entry name" value="SIS_dom_sf"/>
</dbReference>
<dbReference type="Pfam" id="PF01380">
    <property type="entry name" value="SIS"/>
    <property type="match status" value="1"/>
</dbReference>
<dbReference type="Pfam" id="PF01418">
    <property type="entry name" value="HTH_6"/>
    <property type="match status" value="1"/>
</dbReference>
<accession>A0ABX0K9A2</accession>
<protein>
    <submittedName>
        <fullName evidence="2">SIS domain-containing protein</fullName>
    </submittedName>
</protein>
<dbReference type="Proteomes" id="UP000615326">
    <property type="component" value="Unassembled WGS sequence"/>
</dbReference>
<dbReference type="PROSITE" id="PS51071">
    <property type="entry name" value="HTH_RPIR"/>
    <property type="match status" value="1"/>
</dbReference>
<dbReference type="InterPro" id="IPR009057">
    <property type="entry name" value="Homeodomain-like_sf"/>
</dbReference>
<keyword evidence="3" id="KW-1185">Reference proteome</keyword>
<dbReference type="Gene3D" id="3.40.50.10490">
    <property type="entry name" value="Glucose-6-phosphate isomerase like protein, domain 1"/>
    <property type="match status" value="1"/>
</dbReference>
<gene>
    <name evidence="2" type="ORF">GOB84_07120</name>
</gene>
<feature type="domain" description="HTH rpiR-type" evidence="1">
    <location>
        <begin position="47"/>
        <end position="123"/>
    </location>
</feature>
<reference evidence="2 3" key="1">
    <citation type="journal article" date="2020" name="Int. J. Syst. Evol. Microbiol.">
        <title>Novel acetic acid bacteria from cider fermentations: Acetobacter conturbans sp. nov. and Acetobacter fallax sp. nov.</title>
        <authorList>
            <person name="Sombolestani A.S."/>
            <person name="Cleenwerck I."/>
            <person name="Cnockaert M."/>
            <person name="Borremans W."/>
            <person name="Wieme A.D."/>
            <person name="De Vuyst L."/>
            <person name="Vandamme P."/>
        </authorList>
    </citation>
    <scope>NUCLEOTIDE SEQUENCE [LARGE SCALE GENOMIC DNA]</scope>
    <source>
        <strain evidence="2 3">LMG 1637</strain>
    </source>
</reference>
<dbReference type="SUPFAM" id="SSF53697">
    <property type="entry name" value="SIS domain"/>
    <property type="match status" value="1"/>
</dbReference>
<name>A0ABX0K9A2_9PROT</name>
<dbReference type="Gene3D" id="1.10.10.10">
    <property type="entry name" value="Winged helix-like DNA-binding domain superfamily/Winged helix DNA-binding domain"/>
    <property type="match status" value="1"/>
</dbReference>
<sequence length="320" mass="35701">MSACACKTALFPLSDQMDRVARIKRKPDPTAEWRVSSEGQSMKRDTESFITRVSDALENLPPTERRLAEFMLSFPGELPSYTASELAVAARVSKPTISRFIQRLGYENYAEARRQVRIEQKHGSPLLLLDPRQERSGTLQAHLELGLTSLSETYGALDEPTLERVVQSILKSRHVWLAGFRGNYPFAAYFRWQMLRVVANSTLIPAAGETLGEYIPGFSPEDTMIIFALRRTTKASETLVRAAVRAGVKVLCITDEMTENPGPATWIVSCKTRTGGPLDNHVAVMSITHFLATRLIECSGQTGRRRMAAIEVAHTLFDEL</sequence>
<dbReference type="EMBL" id="WOSW01000009">
    <property type="protein sequence ID" value="NHO32337.1"/>
    <property type="molecule type" value="Genomic_DNA"/>
</dbReference>
<proteinExistence type="predicted"/>
<evidence type="ECO:0000313" key="3">
    <source>
        <dbReference type="Proteomes" id="UP000615326"/>
    </source>
</evidence>